<accession>A0AAW0N7P3</accession>
<keyword evidence="6" id="KW-0378">Hydrolase</keyword>
<keyword evidence="5" id="KW-0479">Metal-binding</keyword>
<evidence type="ECO:0000256" key="5">
    <source>
        <dbReference type="ARBA" id="ARBA00022723"/>
    </source>
</evidence>
<keyword evidence="10" id="KW-1185">Reference proteome</keyword>
<dbReference type="EMBL" id="JBBPFD010000017">
    <property type="protein sequence ID" value="KAK7891087.1"/>
    <property type="molecule type" value="Genomic_DNA"/>
</dbReference>
<feature type="domain" description="DDE Tnp4" evidence="8">
    <location>
        <begin position="180"/>
        <end position="343"/>
    </location>
</feature>
<dbReference type="InterPro" id="IPR027806">
    <property type="entry name" value="HARBI1_dom"/>
</dbReference>
<comment type="caution">
    <text evidence="9">The sequence shown here is derived from an EMBL/GenBank/DDBJ whole genome shotgun (WGS) entry which is preliminary data.</text>
</comment>
<evidence type="ECO:0000256" key="7">
    <source>
        <dbReference type="ARBA" id="ARBA00023242"/>
    </source>
</evidence>
<evidence type="ECO:0000259" key="8">
    <source>
        <dbReference type="Pfam" id="PF13359"/>
    </source>
</evidence>
<keyword evidence="7" id="KW-0539">Nucleus</keyword>
<dbReference type="GO" id="GO:0046872">
    <property type="term" value="F:metal ion binding"/>
    <property type="evidence" value="ECO:0007669"/>
    <property type="project" value="UniProtKB-KW"/>
</dbReference>
<evidence type="ECO:0000256" key="1">
    <source>
        <dbReference type="ARBA" id="ARBA00001968"/>
    </source>
</evidence>
<evidence type="ECO:0000256" key="2">
    <source>
        <dbReference type="ARBA" id="ARBA00004123"/>
    </source>
</evidence>
<gene>
    <name evidence="9" type="ORF">WMY93_023050</name>
</gene>
<dbReference type="Proteomes" id="UP001460270">
    <property type="component" value="Unassembled WGS sequence"/>
</dbReference>
<dbReference type="AlphaFoldDB" id="A0AAW0N7P3"/>
<evidence type="ECO:0000256" key="6">
    <source>
        <dbReference type="ARBA" id="ARBA00022801"/>
    </source>
</evidence>
<dbReference type="Pfam" id="PF13359">
    <property type="entry name" value="DDE_Tnp_4"/>
    <property type="match status" value="1"/>
</dbReference>
<dbReference type="PANTHER" id="PTHR22930">
    <property type="match status" value="1"/>
</dbReference>
<organism evidence="9 10">
    <name type="scientific">Mugilogobius chulae</name>
    <name type="common">yellowstripe goby</name>
    <dbReference type="NCBI Taxonomy" id="88201"/>
    <lineage>
        <taxon>Eukaryota</taxon>
        <taxon>Metazoa</taxon>
        <taxon>Chordata</taxon>
        <taxon>Craniata</taxon>
        <taxon>Vertebrata</taxon>
        <taxon>Euteleostomi</taxon>
        <taxon>Actinopterygii</taxon>
        <taxon>Neopterygii</taxon>
        <taxon>Teleostei</taxon>
        <taxon>Neoteleostei</taxon>
        <taxon>Acanthomorphata</taxon>
        <taxon>Gobiaria</taxon>
        <taxon>Gobiiformes</taxon>
        <taxon>Gobioidei</taxon>
        <taxon>Gobiidae</taxon>
        <taxon>Gobionellinae</taxon>
        <taxon>Mugilogobius</taxon>
    </lineage>
</organism>
<comment type="cofactor">
    <cofactor evidence="1">
        <name>a divalent metal cation</name>
        <dbReference type="ChEBI" id="CHEBI:60240"/>
    </cofactor>
</comment>
<evidence type="ECO:0000313" key="10">
    <source>
        <dbReference type="Proteomes" id="UP001460270"/>
    </source>
</evidence>
<evidence type="ECO:0000256" key="4">
    <source>
        <dbReference type="ARBA" id="ARBA00022722"/>
    </source>
</evidence>
<comment type="similarity">
    <text evidence="3">Belongs to the HARBI1 family.</text>
</comment>
<evidence type="ECO:0000256" key="3">
    <source>
        <dbReference type="ARBA" id="ARBA00006958"/>
    </source>
</evidence>
<dbReference type="GO" id="GO:0005634">
    <property type="term" value="C:nucleus"/>
    <property type="evidence" value="ECO:0007669"/>
    <property type="project" value="UniProtKB-SubCell"/>
</dbReference>
<dbReference type="GO" id="GO:0004518">
    <property type="term" value="F:nuclease activity"/>
    <property type="evidence" value="ECO:0007669"/>
    <property type="project" value="UniProtKB-KW"/>
</dbReference>
<dbReference type="GO" id="GO:0016787">
    <property type="term" value="F:hydrolase activity"/>
    <property type="evidence" value="ECO:0007669"/>
    <property type="project" value="UniProtKB-KW"/>
</dbReference>
<evidence type="ECO:0000313" key="9">
    <source>
        <dbReference type="EMBL" id="KAK7891087.1"/>
    </source>
</evidence>
<dbReference type="InterPro" id="IPR045249">
    <property type="entry name" value="HARBI1-like"/>
</dbReference>
<reference evidence="10" key="1">
    <citation type="submission" date="2024-04" db="EMBL/GenBank/DDBJ databases">
        <title>Salinicola lusitanus LLJ914,a marine bacterium isolated from the Okinawa Trough.</title>
        <authorList>
            <person name="Li J."/>
        </authorList>
    </citation>
    <scope>NUCLEOTIDE SEQUENCE [LARGE SCALE GENOMIC DNA]</scope>
</reference>
<comment type="subcellular location">
    <subcellularLocation>
        <location evidence="2">Nucleus</location>
    </subcellularLocation>
</comment>
<name>A0AAW0N7P3_9GOBI</name>
<keyword evidence="4" id="KW-0540">Nuclease</keyword>
<sequence length="390" mass="44819">MCDLKGAGDSDPVQNSDSYGRRRDLFLLASACSVVVHQQRKQPTIGGREKNTAEKRRRVVDAINYEQEEKRRRRNINKRRKRMLLHFERQPQRPSVWSFDRATQWWDITVSGFTNAQWLQNFRMSDKTFTFLCSKLRPAMERQNSTFRDCVPLRKRVAIALWKLATGSEYRSIGHLFGAVDGSHIPIIAPQEYHTDYFNRKGWHSINLQGVVDGKGLFWHVFAGMPGSMHDARVLRLSSLWELASQGMLFPDHTREVSGVMTGYYILGDSAYPLQKWLLKPYSDTGRLTADQQLYNKKFSRARVVVENAFGRLKGRWRCLLKRNDSDLELVKSMVLACCALHNLCESHGETYDSAWTEPAVPVVGTAAQGAEDEGRHVRDAVMRHFLSHS</sequence>
<dbReference type="PANTHER" id="PTHR22930:SF85">
    <property type="entry name" value="GH03217P-RELATED"/>
    <property type="match status" value="1"/>
</dbReference>
<proteinExistence type="inferred from homology"/>
<protein>
    <recommendedName>
        <fullName evidence="8">DDE Tnp4 domain-containing protein</fullName>
    </recommendedName>
</protein>